<dbReference type="GO" id="GO:0005634">
    <property type="term" value="C:nucleus"/>
    <property type="evidence" value="ECO:0007669"/>
    <property type="project" value="UniProtKB-SubCell"/>
</dbReference>
<dbReference type="Proteomes" id="UP001211907">
    <property type="component" value="Unassembled WGS sequence"/>
</dbReference>
<protein>
    <submittedName>
        <fullName evidence="7">Uncharacterized protein</fullName>
    </submittedName>
</protein>
<dbReference type="InterPro" id="IPR011989">
    <property type="entry name" value="ARM-like"/>
</dbReference>
<dbReference type="GO" id="GO:0007064">
    <property type="term" value="P:mitotic sister chromatid cohesion"/>
    <property type="evidence" value="ECO:0007669"/>
    <property type="project" value="InterPro"/>
</dbReference>
<evidence type="ECO:0000256" key="1">
    <source>
        <dbReference type="ARBA" id="ARBA00004123"/>
    </source>
</evidence>
<keyword evidence="3" id="KW-0498">Mitosis</keyword>
<evidence type="ECO:0000313" key="8">
    <source>
        <dbReference type="Proteomes" id="UP001211907"/>
    </source>
</evidence>
<organism evidence="7 8">
    <name type="scientific">Physocladia obscura</name>
    <dbReference type="NCBI Taxonomy" id="109957"/>
    <lineage>
        <taxon>Eukaryota</taxon>
        <taxon>Fungi</taxon>
        <taxon>Fungi incertae sedis</taxon>
        <taxon>Chytridiomycota</taxon>
        <taxon>Chytridiomycota incertae sedis</taxon>
        <taxon>Chytridiomycetes</taxon>
        <taxon>Chytridiales</taxon>
        <taxon>Chytriomycetaceae</taxon>
        <taxon>Physocladia</taxon>
    </lineage>
</organism>
<dbReference type="Pfam" id="PF20168">
    <property type="entry name" value="PDS5"/>
    <property type="match status" value="1"/>
</dbReference>
<feature type="region of interest" description="Disordered" evidence="6">
    <location>
        <begin position="1611"/>
        <end position="1648"/>
    </location>
</feature>
<feature type="compositionally biased region" description="Acidic residues" evidence="6">
    <location>
        <begin position="1348"/>
        <end position="1363"/>
    </location>
</feature>
<dbReference type="InterPro" id="IPR039776">
    <property type="entry name" value="Pds5"/>
</dbReference>
<comment type="subcellular location">
    <subcellularLocation>
        <location evidence="1">Nucleus</location>
    </subcellularLocation>
</comment>
<feature type="compositionally biased region" description="Acidic residues" evidence="6">
    <location>
        <begin position="1492"/>
        <end position="1502"/>
    </location>
</feature>
<sequence length="1648" mass="184108">MTQENKDPFEFDSAPPHTATTRTSLTKVRRHTIQRKAAVAVSTTATSSASESASASPISGAVKTRSARIGAKRLDAGTVGLADSNSGGVSKGKGNGKGVASPGKETTTEEKAKERPKERSKGPREGVDDDEDADNSFEFAANAALPPTPLGRKQGKQGDKRRSSSLVGAFKIVPTTAAKPIATADLVARLKDLHSQLNSFEQESVNLPSLTPTAKNLVSPSLVSHKDKAVKSLVACCLADILRLFAPDAPYSESELKSIFTLFINLLPLIADSSGPYFENYYYLLESLAVVKSIILLTDLNADNLIITLFKNIYGIVRPDFQKNVYGFLLQVLQCLIEESPTLNNEIVEMIIFQFDKPLNAMSRQLSIDLCNSVSDKLQRYICQHFGDLFYTSMKGGSRVREEDDEENEDVNGVSHADFKIAHKLILEMNSTCRGVLLNVIPLFEDQLKCEDEKVRELATDVLGKIFVDSGSRVAVVYPIIWKVWLERRNDKSAAIRILWVQFCTEVYRHHPELCADITEGLEQKFFDPDEKVRLAVMRAMRSLDLVSLVNVPKSLLLQIAERCKDKKMNVRAEALSTLANVFKLTYSDIVSDENQSAEKYGWIPGCILELVYLGDIETVIIVERVLHEDIFMYLTDDVLRTDRLLRIVGALTERQYKAFLSIIDRQATMMKDFMIYIEFCEKWNGGILDDDDGSAEANLHKVIIHLSAKFPDPKKAALNLQKFATNNENRVYKLFRGVMNENSDFKTITKSGKELMKRLDVNGGGLSDTFSVILRRVSLCIVGKSSISRLIEVAQSSPLRQRDEDGNLMSMANTTVDIDLARLAATAEGLIKKIAATFPKVFKSHLKEFLVLLGSGDESIVSDALEALSKFIKILPEDVVLNSDELEVITRYCMKGTIQDGKKAATILGLLKDSAPRNTIISNLQTILKTPSVIEKAINAIEEIIRRREQEEENGDDDNLDKDDDETSLSHLPTWLVVLGQFALYASKDYEEVQNIAAEVIMRDVLTKTYVADAHDDDTEWVNFENLHVEGVLKVLGLKVLVNRLRGLPEDVALTVARPVYKVLKNIVENEGELMATSNTCNAFKSHLRQAASISLLKLAKFGSCDSTIMTVIDRNRLMLTVQDPCWQIRDTFVERLRKYLQARSIPYRYIVILCMAALEPDDDIKIKAKTFLIRSMKMQKDYGASTLESIFPEFLHMVAHHPDFGMDDDEDVTLSAKYIQFYIEIVVSPENASFLYHSAAQLKTLVDLHSPTSDNIYHISDLTQFLIREHCKYQLWTLNSYPDVIPHKREFFKKMASVQEGNNNVKKSYLSKIWMEEMQNAVTVTKQKGRRKSAAGKAEKDRSMEMTEDEDEGDEEREDAEGAVGSTPVKKQRGAKTGGGNKRKATTGTLVTGRKKTRDEIDSSDDSDSELKSVGKNMTLEHTPAIRARSSRTATKKSKTYKDIGSGDEEDAAGSEMDIDEEENSDNEVTPKPNTAKRLKVVKSSKDAANEDNEENDGQEEVLHKKPLNRRVTTGEESTAKIRLHKKIEEKQNISVNKPSKKLDREEEEILLKNPVRKTRSEIAVTKSIPAVTGRNGKQAALMTNWEQQEEDDEEEEIPLIKPVRKTRIEISVTKASPGGKGKQTTAKVPSNSESNSSPESAETQV</sequence>
<dbReference type="PANTHER" id="PTHR12663:SF0">
    <property type="entry name" value="PRECOCIOUS DISSOCIATION OF SISTERS 5, ISOFORM A"/>
    <property type="match status" value="1"/>
</dbReference>
<accession>A0AAD5T9W3</accession>
<keyword evidence="2" id="KW-0132">Cell division</keyword>
<name>A0AAD5T9W3_9FUNG</name>
<dbReference type="GO" id="GO:0006281">
    <property type="term" value="P:DNA repair"/>
    <property type="evidence" value="ECO:0007669"/>
    <property type="project" value="TreeGrafter"/>
</dbReference>
<evidence type="ECO:0000256" key="6">
    <source>
        <dbReference type="SAM" id="MobiDB-lite"/>
    </source>
</evidence>
<reference evidence="7" key="1">
    <citation type="submission" date="2020-05" db="EMBL/GenBank/DDBJ databases">
        <title>Phylogenomic resolution of chytrid fungi.</title>
        <authorList>
            <person name="Stajich J.E."/>
            <person name="Amses K."/>
            <person name="Simmons R."/>
            <person name="Seto K."/>
            <person name="Myers J."/>
            <person name="Bonds A."/>
            <person name="Quandt C.A."/>
            <person name="Barry K."/>
            <person name="Liu P."/>
            <person name="Grigoriev I."/>
            <person name="Longcore J.E."/>
            <person name="James T.Y."/>
        </authorList>
    </citation>
    <scope>NUCLEOTIDE SEQUENCE</scope>
    <source>
        <strain evidence="7">JEL0513</strain>
    </source>
</reference>
<keyword evidence="4" id="KW-0539">Nucleus</keyword>
<feature type="compositionally biased region" description="Low complexity" evidence="6">
    <location>
        <begin position="1632"/>
        <end position="1648"/>
    </location>
</feature>
<evidence type="ECO:0000256" key="2">
    <source>
        <dbReference type="ARBA" id="ARBA00022618"/>
    </source>
</evidence>
<feature type="compositionally biased region" description="Low complexity" evidence="6">
    <location>
        <begin position="37"/>
        <end position="56"/>
    </location>
</feature>
<evidence type="ECO:0000256" key="3">
    <source>
        <dbReference type="ARBA" id="ARBA00022776"/>
    </source>
</evidence>
<comment type="caution">
    <text evidence="7">The sequence shown here is derived from an EMBL/GenBank/DDBJ whole genome shotgun (WGS) entry which is preliminary data.</text>
</comment>
<feature type="region of interest" description="Disordered" evidence="6">
    <location>
        <begin position="1"/>
        <end position="163"/>
    </location>
</feature>
<proteinExistence type="predicted"/>
<dbReference type="GO" id="GO:0051301">
    <property type="term" value="P:cell division"/>
    <property type="evidence" value="ECO:0007669"/>
    <property type="project" value="UniProtKB-KW"/>
</dbReference>
<dbReference type="PANTHER" id="PTHR12663">
    <property type="entry name" value="ANDROGEN INDUCED INHIBITOR OF PROLIFERATION AS3 / PDS5-RELATED"/>
    <property type="match status" value="1"/>
</dbReference>
<evidence type="ECO:0000256" key="5">
    <source>
        <dbReference type="ARBA" id="ARBA00023306"/>
    </source>
</evidence>
<dbReference type="EMBL" id="JADGJH010000141">
    <property type="protein sequence ID" value="KAJ3136348.1"/>
    <property type="molecule type" value="Genomic_DNA"/>
</dbReference>
<feature type="region of interest" description="Disordered" evidence="6">
    <location>
        <begin position="1325"/>
        <end position="1520"/>
    </location>
</feature>
<evidence type="ECO:0000256" key="4">
    <source>
        <dbReference type="ARBA" id="ARBA00023242"/>
    </source>
</evidence>
<dbReference type="Gene3D" id="1.25.10.10">
    <property type="entry name" value="Leucine-rich Repeat Variant"/>
    <property type="match status" value="1"/>
</dbReference>
<gene>
    <name evidence="7" type="ORF">HK100_001853</name>
</gene>
<dbReference type="GO" id="GO:0000785">
    <property type="term" value="C:chromatin"/>
    <property type="evidence" value="ECO:0007669"/>
    <property type="project" value="TreeGrafter"/>
</dbReference>
<evidence type="ECO:0000313" key="7">
    <source>
        <dbReference type="EMBL" id="KAJ3136348.1"/>
    </source>
</evidence>
<dbReference type="InterPro" id="IPR016024">
    <property type="entry name" value="ARM-type_fold"/>
</dbReference>
<feature type="compositionally biased region" description="Basic and acidic residues" evidence="6">
    <location>
        <begin position="106"/>
        <end position="126"/>
    </location>
</feature>
<dbReference type="SUPFAM" id="SSF48371">
    <property type="entry name" value="ARM repeat"/>
    <property type="match status" value="2"/>
</dbReference>
<keyword evidence="8" id="KW-1185">Reference proteome</keyword>
<keyword evidence="5" id="KW-0131">Cell cycle</keyword>
<feature type="compositionally biased region" description="Acidic residues" evidence="6">
    <location>
        <begin position="1448"/>
        <end position="1468"/>
    </location>
</feature>
<dbReference type="CDD" id="cd19953">
    <property type="entry name" value="PDS5"/>
    <property type="match status" value="1"/>
</dbReference>